<dbReference type="InterPro" id="IPR004875">
    <property type="entry name" value="DDE_SF_endonuclease_dom"/>
</dbReference>
<accession>H3A289</accession>
<dbReference type="AlphaFoldDB" id="H3A289"/>
<sequence length="154" mass="17685">TKKVIKMVQMKTIRHKKSHFTVVLTCMADGTKLKPRITFKCKTLSKGTFLKAVIIAVHEKGWMNEHEAKDWIDRVWKAGPRGLYDKVLLVFDAFRGCLHTSIRERLKKVWIDIAVISGGLTSLLQPLDTTVNKSFKDKIHSLWSNWVKIITTVP</sequence>
<name>H3A289_LATCH</name>
<dbReference type="Proteomes" id="UP000008672">
    <property type="component" value="Unassembled WGS sequence"/>
</dbReference>
<dbReference type="Pfam" id="PF03184">
    <property type="entry name" value="DDE_1"/>
    <property type="match status" value="1"/>
</dbReference>
<evidence type="ECO:0000259" key="1">
    <source>
        <dbReference type="Pfam" id="PF03184"/>
    </source>
</evidence>
<reference evidence="3" key="1">
    <citation type="submission" date="2011-08" db="EMBL/GenBank/DDBJ databases">
        <title>The draft genome of Latimeria chalumnae.</title>
        <authorList>
            <person name="Di Palma F."/>
            <person name="Alfoldi J."/>
            <person name="Johnson J."/>
            <person name="Berlin A."/>
            <person name="Gnerre S."/>
            <person name="Jaffe D."/>
            <person name="MacCallum I."/>
            <person name="Young S."/>
            <person name="Walker B.J."/>
            <person name="Lander E."/>
            <person name="Lindblad-Toh K."/>
        </authorList>
    </citation>
    <scope>NUCLEOTIDE SEQUENCE [LARGE SCALE GENOMIC DNA]</scope>
    <source>
        <strain evidence="3">Wild caught</strain>
    </source>
</reference>
<evidence type="ECO:0000313" key="2">
    <source>
        <dbReference type="Ensembl" id="ENSLACP00000003760.1"/>
    </source>
</evidence>
<dbReference type="HOGENOM" id="CLU_1708338_0_0_1"/>
<proteinExistence type="predicted"/>
<dbReference type="GO" id="GO:0003676">
    <property type="term" value="F:nucleic acid binding"/>
    <property type="evidence" value="ECO:0007669"/>
    <property type="project" value="InterPro"/>
</dbReference>
<dbReference type="Ensembl" id="ENSLACT00000003794.1">
    <property type="protein sequence ID" value="ENSLACP00000003760.1"/>
    <property type="gene ID" value="ENSLACG00000003351.1"/>
</dbReference>
<reference evidence="2" key="2">
    <citation type="submission" date="2025-08" db="UniProtKB">
        <authorList>
            <consortium name="Ensembl"/>
        </authorList>
    </citation>
    <scope>IDENTIFICATION</scope>
</reference>
<organism evidence="2 3">
    <name type="scientific">Latimeria chalumnae</name>
    <name type="common">Coelacanth</name>
    <dbReference type="NCBI Taxonomy" id="7897"/>
    <lineage>
        <taxon>Eukaryota</taxon>
        <taxon>Metazoa</taxon>
        <taxon>Chordata</taxon>
        <taxon>Craniata</taxon>
        <taxon>Vertebrata</taxon>
        <taxon>Euteleostomi</taxon>
        <taxon>Coelacanthiformes</taxon>
        <taxon>Coelacanthidae</taxon>
        <taxon>Latimeria</taxon>
    </lineage>
</organism>
<dbReference type="GeneTree" id="ENSGT00940000163759"/>
<reference evidence="2" key="3">
    <citation type="submission" date="2025-09" db="UniProtKB">
        <authorList>
            <consortium name="Ensembl"/>
        </authorList>
    </citation>
    <scope>IDENTIFICATION</scope>
</reference>
<feature type="domain" description="DDE-1" evidence="1">
    <location>
        <begin position="18"/>
        <end position="146"/>
    </location>
</feature>
<keyword evidence="3" id="KW-1185">Reference proteome</keyword>
<dbReference type="EMBL" id="AFYH01230502">
    <property type="status" value="NOT_ANNOTATED_CDS"/>
    <property type="molecule type" value="Genomic_DNA"/>
</dbReference>
<evidence type="ECO:0000313" key="3">
    <source>
        <dbReference type="Proteomes" id="UP000008672"/>
    </source>
</evidence>
<protein>
    <recommendedName>
        <fullName evidence="1">DDE-1 domain-containing protein</fullName>
    </recommendedName>
</protein>